<feature type="region of interest" description="Disordered" evidence="1">
    <location>
        <begin position="93"/>
        <end position="209"/>
    </location>
</feature>
<accession>A0A2H1J4Z3</accession>
<feature type="compositionally biased region" description="Basic residues" evidence="1">
    <location>
        <begin position="7"/>
        <end position="17"/>
    </location>
</feature>
<feature type="domain" description="HNH nuclease" evidence="2">
    <location>
        <begin position="654"/>
        <end position="706"/>
    </location>
</feature>
<evidence type="ECO:0000313" key="3">
    <source>
        <dbReference type="EMBL" id="SMX82545.1"/>
    </source>
</evidence>
<feature type="region of interest" description="Disordered" evidence="1">
    <location>
        <begin position="1"/>
        <end position="67"/>
    </location>
</feature>
<keyword evidence="4" id="KW-1185">Reference proteome</keyword>
<gene>
    <name evidence="3" type="ORF">BI49514_01628</name>
</gene>
<feature type="compositionally biased region" description="Polar residues" evidence="1">
    <location>
        <begin position="166"/>
        <end position="180"/>
    </location>
</feature>
<evidence type="ECO:0000313" key="4">
    <source>
        <dbReference type="Proteomes" id="UP000234382"/>
    </source>
</evidence>
<dbReference type="Proteomes" id="UP000234382">
    <property type="component" value="Unassembled WGS sequence"/>
</dbReference>
<feature type="compositionally biased region" description="Polar residues" evidence="1">
    <location>
        <begin position="125"/>
        <end position="134"/>
    </location>
</feature>
<dbReference type="Pfam" id="PF02720">
    <property type="entry name" value="DUF222"/>
    <property type="match status" value="1"/>
</dbReference>
<dbReference type="RefSeq" id="WP_101545952.1">
    <property type="nucleotide sequence ID" value="NZ_FXYX01000009.1"/>
</dbReference>
<dbReference type="AlphaFoldDB" id="A0A2H1J4Z3"/>
<feature type="region of interest" description="Disordered" evidence="1">
    <location>
        <begin position="449"/>
        <end position="498"/>
    </location>
</feature>
<reference evidence="4" key="1">
    <citation type="submission" date="2017-03" db="EMBL/GenBank/DDBJ databases">
        <authorList>
            <person name="Monnet C."/>
        </authorList>
    </citation>
    <scope>NUCLEOTIDE SEQUENCE [LARGE SCALE GENOMIC DNA]</scope>
    <source>
        <strain evidence="4">ATCC 49514</strain>
    </source>
</reference>
<evidence type="ECO:0000256" key="1">
    <source>
        <dbReference type="SAM" id="MobiDB-lite"/>
    </source>
</evidence>
<dbReference type="SMART" id="SM00507">
    <property type="entry name" value="HNHc"/>
    <property type="match status" value="1"/>
</dbReference>
<dbReference type="InterPro" id="IPR003615">
    <property type="entry name" value="HNH_nuc"/>
</dbReference>
<feature type="compositionally biased region" description="Acidic residues" evidence="1">
    <location>
        <begin position="464"/>
        <end position="473"/>
    </location>
</feature>
<feature type="compositionally biased region" description="Acidic residues" evidence="1">
    <location>
        <begin position="108"/>
        <end position="118"/>
    </location>
</feature>
<organism evidence="3 4">
    <name type="scientific">Brevibacterium iodinum ATCC 49514</name>
    <dbReference type="NCBI Taxonomy" id="1255616"/>
    <lineage>
        <taxon>Bacteria</taxon>
        <taxon>Bacillati</taxon>
        <taxon>Actinomycetota</taxon>
        <taxon>Actinomycetes</taxon>
        <taxon>Micrococcales</taxon>
        <taxon>Brevibacteriaceae</taxon>
        <taxon>Brevibacterium</taxon>
    </lineage>
</organism>
<sequence length="755" mass="80508">MTFTPDRKRRKSGKRDRRAAADSRGGASRRPPTNITPADLVGTSSQNAHAPEDTAQAQPEETSDPATLAEQLKAAGLDLSGHHFAEVFEALDPVSTDDDAAIDNAPIADDEQMDEDTSALDAGQPSKTVTTASRDNSRDTVDPAKSTGLDPNAKTDSTAHADPTSLFETTEQISSTTQPASADPASPANTSASVAAQPEAGTDSQRPTSLHPILTDAAWNDQVASAPEITDSIASLTGLVGGLRAFDRPMGPNEALQVIDGAEALRRLSESLSTLALAVYERVGTPKDSGAKSTKALIQERLNLSGREANRRARLAENLGGRVALDGQPLEPEHPLVAEQLHLGTLPAEHLTVIEDCLKALPAWVGHETKSRVEADLVKYAKSVTVSELRDIFRRMLALIDPDGAEPLDPSDRSAYFITARPKRNGDWRLEGILDPVAGSELHGLLTSRIQSAKGTTSTIAEPTDSEADEGEREDAPSLAPNAGPDQTPGSGGLGQTFDEQRFEPLDAVLTGDRFDAPPWAVIEATGDNEAESADPGANRPVPAGHGVRANGSAVDLMSEQPSAKAWIYERFATLISRISMKEAAKGSPYALVVTAKASDIANGIGEATTGSGDRFPMGDVARRGLDGTVFFHLMDEKARTVEVCTEQRFANKKQTAIVTARDRGCVFPGCDAPAGWCDVNHVVPHALGGKTDINNMCLLCSFHHHLMDRSDWEVFMLGDGRPAWRPPESTDPARIPILHSRFITDDIIDGLFET</sequence>
<dbReference type="Gene3D" id="1.10.30.50">
    <property type="match status" value="1"/>
</dbReference>
<feature type="compositionally biased region" description="Polar residues" evidence="1">
    <location>
        <begin position="31"/>
        <end position="48"/>
    </location>
</feature>
<name>A0A2H1J4Z3_9MICO</name>
<dbReference type="EMBL" id="FXYX01000009">
    <property type="protein sequence ID" value="SMX82545.1"/>
    <property type="molecule type" value="Genomic_DNA"/>
</dbReference>
<feature type="compositionally biased region" description="Polar residues" evidence="1">
    <location>
        <begin position="449"/>
        <end position="461"/>
    </location>
</feature>
<evidence type="ECO:0000259" key="2">
    <source>
        <dbReference type="SMART" id="SM00507"/>
    </source>
</evidence>
<dbReference type="CDD" id="cd00085">
    <property type="entry name" value="HNHc"/>
    <property type="match status" value="1"/>
</dbReference>
<proteinExistence type="predicted"/>
<protein>
    <recommendedName>
        <fullName evidence="2">HNH nuclease domain-containing protein</fullName>
    </recommendedName>
</protein>
<dbReference type="InterPro" id="IPR003870">
    <property type="entry name" value="DUF222"/>
</dbReference>